<dbReference type="EMBL" id="JAVRFA010000010">
    <property type="protein sequence ID" value="MDT0395374.1"/>
    <property type="molecule type" value="Genomic_DNA"/>
</dbReference>
<evidence type="ECO:0000313" key="3">
    <source>
        <dbReference type="Proteomes" id="UP001183881"/>
    </source>
</evidence>
<organism evidence="2 3">
    <name type="scientific">Streptomyces edwardsiae</name>
    <dbReference type="NCBI Taxonomy" id="3075527"/>
    <lineage>
        <taxon>Bacteria</taxon>
        <taxon>Bacillati</taxon>
        <taxon>Actinomycetota</taxon>
        <taxon>Actinomycetes</taxon>
        <taxon>Kitasatosporales</taxon>
        <taxon>Streptomycetaceae</taxon>
        <taxon>Streptomyces</taxon>
    </lineage>
</organism>
<accession>A0ABU2PUN0</accession>
<reference evidence="3" key="1">
    <citation type="submission" date="2023-07" db="EMBL/GenBank/DDBJ databases">
        <title>30 novel species of actinomycetes from the DSMZ collection.</title>
        <authorList>
            <person name="Nouioui I."/>
        </authorList>
    </citation>
    <scope>NUCLEOTIDE SEQUENCE [LARGE SCALE GENOMIC DNA]</scope>
    <source>
        <strain evidence="3">DSM 41636</strain>
    </source>
</reference>
<evidence type="ECO:0000256" key="1">
    <source>
        <dbReference type="SAM" id="MobiDB-lite"/>
    </source>
</evidence>
<sequence length="419" mass="45382">MDPHGPTAQRFPLVARFRPACLPLPERVRGLVDLADTAVNKTNQGLASAVYNQAALIASDLGLPDLAREMCHQHAAAYLHACPLPGMSAIRGLEPVVNLARLQIRAGRADQGRQRLLDLYKAVEAGTAARFDGVNVPADLTTTGEDRQEVRAWLWRVLLADGTRTLTTEGRWAEALAHIEAHHGIGQRMLDGRQVAVLTALVANDTAGAAGLLADTMPGDPWEQAVTACLTVLCRRDAGQPIDRHLADLLTTYSGRKAEPGMTVFDTRLGLTILDAIGSAEALAAHRIVEDLHRRTTDAEDGYAARENLAHPLFTEIATDWQVQDCRALMRACALGTGVLPEELRGELTSALRASDSVIREGDRPPAGPAPRPPPRCRDPRPRGRGRPEGHPGDAWPLLDHHHGRHVHEPAPRGRPGDR</sequence>
<name>A0ABU2PUN0_9ACTN</name>
<feature type="region of interest" description="Disordered" evidence="1">
    <location>
        <begin position="355"/>
        <end position="419"/>
    </location>
</feature>
<protein>
    <submittedName>
        <fullName evidence="2">Uncharacterized protein</fullName>
    </submittedName>
</protein>
<evidence type="ECO:0000313" key="2">
    <source>
        <dbReference type="EMBL" id="MDT0395374.1"/>
    </source>
</evidence>
<feature type="compositionally biased region" description="Basic and acidic residues" evidence="1">
    <location>
        <begin position="376"/>
        <end position="392"/>
    </location>
</feature>
<gene>
    <name evidence="2" type="ORF">RM705_11755</name>
</gene>
<proteinExistence type="predicted"/>
<dbReference type="Proteomes" id="UP001183881">
    <property type="component" value="Unassembled WGS sequence"/>
</dbReference>
<dbReference type="RefSeq" id="WP_311643581.1">
    <property type="nucleotide sequence ID" value="NZ_JAVRFA010000010.1"/>
</dbReference>
<comment type="caution">
    <text evidence="2">The sequence shown here is derived from an EMBL/GenBank/DDBJ whole genome shotgun (WGS) entry which is preliminary data.</text>
</comment>
<feature type="compositionally biased region" description="Basic and acidic residues" evidence="1">
    <location>
        <begin position="407"/>
        <end position="419"/>
    </location>
</feature>
<keyword evidence="3" id="KW-1185">Reference proteome</keyword>